<dbReference type="InterPro" id="IPR009057">
    <property type="entry name" value="Homeodomain-like_sf"/>
</dbReference>
<proteinExistence type="predicted"/>
<dbReference type="FunFam" id="1.10.10.10:FF:000087">
    <property type="entry name" value="Transcriptional adapter 2"/>
    <property type="match status" value="1"/>
</dbReference>
<sequence>MTSHLDNLSSSLPALPTPVMAASDVLILDDKRSPAGHRSSTMLSPPPSPFASTDGPSTRADPPLFAASSHDSSSSSDLRAAAMFRPLVDVVRQNNAAAASAVAKPDKKDTSDKKNDSEYFQSTVYEQYSKSPRRWLAAQREMLKLYKPQIATVISVTATHPLPSPAAAAAAPARPARVVKPRHVQSPSGGVSTRNSAPSSPRSKKVRPTTVSPTAFTLPISSKRLPSSPESSPRTSTVHDIDLDDVPDFCPPQSSLDGTKGMRTDWKGNAMDLSDDPDRHLVHPYELQLASVLRLPCAMYLDSKKRIFAERVFRARKGLLFRRTDSQKACRIDVNKATRLFVAFEKVGWFDDKWLAPYL</sequence>
<organism evidence="3 4">
    <name type="scientific">Lipomyces tetrasporus</name>
    <dbReference type="NCBI Taxonomy" id="54092"/>
    <lineage>
        <taxon>Eukaryota</taxon>
        <taxon>Fungi</taxon>
        <taxon>Dikarya</taxon>
        <taxon>Ascomycota</taxon>
        <taxon>Saccharomycotina</taxon>
        <taxon>Lipomycetes</taxon>
        <taxon>Lipomycetales</taxon>
        <taxon>Lipomycetaceae</taxon>
        <taxon>Lipomyces</taxon>
    </lineage>
</organism>
<feature type="compositionally biased region" description="Low complexity" evidence="1">
    <location>
        <begin position="165"/>
        <end position="176"/>
    </location>
</feature>
<dbReference type="PROSITE" id="PS50934">
    <property type="entry name" value="SWIRM"/>
    <property type="match status" value="1"/>
</dbReference>
<dbReference type="GO" id="GO:0010468">
    <property type="term" value="P:regulation of gene expression"/>
    <property type="evidence" value="ECO:0007669"/>
    <property type="project" value="UniProtKB-ARBA"/>
</dbReference>
<dbReference type="Gene3D" id="1.10.10.10">
    <property type="entry name" value="Winged helix-like DNA-binding domain superfamily/Winged helix DNA-binding domain"/>
    <property type="match status" value="1"/>
</dbReference>
<evidence type="ECO:0000313" key="4">
    <source>
        <dbReference type="Proteomes" id="UP001217417"/>
    </source>
</evidence>
<keyword evidence="4" id="KW-1185">Reference proteome</keyword>
<dbReference type="RefSeq" id="XP_056044321.1">
    <property type="nucleotide sequence ID" value="XM_056187195.1"/>
</dbReference>
<evidence type="ECO:0000313" key="3">
    <source>
        <dbReference type="EMBL" id="KAJ8100871.1"/>
    </source>
</evidence>
<reference evidence="3" key="1">
    <citation type="submission" date="2023-03" db="EMBL/GenBank/DDBJ databases">
        <title>Near-Complete genome sequence of Lipomyces tetrasporous NRRL Y-64009, an oleaginous yeast capable of growing on lignocellulosic hydrolysates.</title>
        <authorList>
            <consortium name="Lawrence Berkeley National Laboratory"/>
            <person name="Jagtap S.S."/>
            <person name="Liu J.-J."/>
            <person name="Walukiewicz H.E."/>
            <person name="Pangilinan J."/>
            <person name="Lipzen A."/>
            <person name="Ahrendt S."/>
            <person name="Koriabine M."/>
            <person name="Cobaugh K."/>
            <person name="Salamov A."/>
            <person name="Yoshinaga Y."/>
            <person name="Ng V."/>
            <person name="Daum C."/>
            <person name="Grigoriev I.V."/>
            <person name="Slininger P.J."/>
            <person name="Dien B.S."/>
            <person name="Jin Y.-S."/>
            <person name="Rao C.V."/>
        </authorList>
    </citation>
    <scope>NUCLEOTIDE SEQUENCE</scope>
    <source>
        <strain evidence="3">NRRL Y-64009</strain>
    </source>
</reference>
<feature type="compositionally biased region" description="Polar residues" evidence="1">
    <location>
        <begin position="185"/>
        <end position="201"/>
    </location>
</feature>
<dbReference type="Proteomes" id="UP001217417">
    <property type="component" value="Unassembled WGS sequence"/>
</dbReference>
<dbReference type="GeneID" id="80882361"/>
<protein>
    <recommendedName>
        <fullName evidence="2">SWIRM domain-containing protein</fullName>
    </recommendedName>
</protein>
<feature type="compositionally biased region" description="Low complexity" evidence="1">
    <location>
        <begin position="221"/>
        <end position="236"/>
    </location>
</feature>
<dbReference type="AlphaFoldDB" id="A0AAD7VTD2"/>
<dbReference type="InterPro" id="IPR036388">
    <property type="entry name" value="WH-like_DNA-bd_sf"/>
</dbReference>
<dbReference type="EMBL" id="JARPMG010000004">
    <property type="protein sequence ID" value="KAJ8100871.1"/>
    <property type="molecule type" value="Genomic_DNA"/>
</dbReference>
<gene>
    <name evidence="3" type="ORF">POJ06DRAFT_249714</name>
</gene>
<comment type="caution">
    <text evidence="3">The sequence shown here is derived from an EMBL/GenBank/DDBJ whole genome shotgun (WGS) entry which is preliminary data.</text>
</comment>
<evidence type="ECO:0000259" key="2">
    <source>
        <dbReference type="PROSITE" id="PS50934"/>
    </source>
</evidence>
<dbReference type="InterPro" id="IPR007526">
    <property type="entry name" value="SWIRM"/>
</dbReference>
<feature type="domain" description="SWIRM" evidence="2">
    <location>
        <begin position="262"/>
        <end position="359"/>
    </location>
</feature>
<name>A0AAD7VTD2_9ASCO</name>
<evidence type="ECO:0000256" key="1">
    <source>
        <dbReference type="SAM" id="MobiDB-lite"/>
    </source>
</evidence>
<dbReference type="SUPFAM" id="SSF46689">
    <property type="entry name" value="Homeodomain-like"/>
    <property type="match status" value="1"/>
</dbReference>
<dbReference type="Pfam" id="PF04433">
    <property type="entry name" value="SWIRM"/>
    <property type="match status" value="1"/>
</dbReference>
<feature type="region of interest" description="Disordered" evidence="1">
    <location>
        <begin position="30"/>
        <end position="73"/>
    </location>
</feature>
<feature type="region of interest" description="Disordered" evidence="1">
    <location>
        <begin position="165"/>
        <end position="244"/>
    </location>
</feature>
<accession>A0AAD7VTD2</accession>